<evidence type="ECO:0000259" key="2">
    <source>
        <dbReference type="PROSITE" id="PS50948"/>
    </source>
</evidence>
<protein>
    <submittedName>
        <fullName evidence="4">Uncharacterized protein LOC110980747</fullName>
    </submittedName>
</protein>
<keyword evidence="3" id="KW-1185">Reference proteome</keyword>
<dbReference type="Pfam" id="PF00024">
    <property type="entry name" value="PAN_1"/>
    <property type="match status" value="1"/>
</dbReference>
<dbReference type="SUPFAM" id="SSF57414">
    <property type="entry name" value="Hairpin loop containing domain-like"/>
    <property type="match status" value="1"/>
</dbReference>
<name>A0A8B7YL69_ACAPL</name>
<gene>
    <name evidence="4" type="primary">LOC110980747</name>
</gene>
<feature type="transmembrane region" description="Helical" evidence="1">
    <location>
        <begin position="21"/>
        <end position="40"/>
    </location>
</feature>
<keyword evidence="1" id="KW-1133">Transmembrane helix</keyword>
<dbReference type="Proteomes" id="UP000694845">
    <property type="component" value="Unplaced"/>
</dbReference>
<dbReference type="AlphaFoldDB" id="A0A8B7YL69"/>
<accession>A0A8B7YL69</accession>
<evidence type="ECO:0000313" key="4">
    <source>
        <dbReference type="RefSeq" id="XP_022093382.1"/>
    </source>
</evidence>
<sequence length="335" mass="37016">MEATLSAVRRCSAILKNEMKLSVVIAVVVLAIVIDERMAIGSPGGWCTKITVYKALTHRTLVGHAVRGLSGVSLVRCAVLCSCLKEKDSPCLSFNYGKTNRTCELNDARVEEFPESLVAESGFSYYGAETGQANSKCLGLDSKPALDPGWQIVFKGVARAGVKLYDMWTAVSWEASMMEAGRNFRDEFLHKAWRSGNLTVRRVKLSLCDFNGSRVELIFNGTGSDILNWFTKDRLLSSPWEDLRSTLVNFFSIEGDTVTGRRFFINNYYGGCLGDRGWLIVVDSMTSGCNWERPPAYPVILYSKAAGYVSWEDVVTEGANTVGCADYLTIHIDAE</sequence>
<evidence type="ECO:0000256" key="1">
    <source>
        <dbReference type="SAM" id="Phobius"/>
    </source>
</evidence>
<dbReference type="KEGG" id="aplc:110980747"/>
<dbReference type="InterPro" id="IPR003609">
    <property type="entry name" value="Pan_app"/>
</dbReference>
<dbReference type="OrthoDB" id="6077660at2759"/>
<dbReference type="GeneID" id="110980747"/>
<dbReference type="PROSITE" id="PS50948">
    <property type="entry name" value="PAN"/>
    <property type="match status" value="1"/>
</dbReference>
<dbReference type="OMA" id="DERMAIG"/>
<feature type="domain" description="Apple" evidence="2">
    <location>
        <begin position="47"/>
        <end position="130"/>
    </location>
</feature>
<evidence type="ECO:0000313" key="3">
    <source>
        <dbReference type="Proteomes" id="UP000694845"/>
    </source>
</evidence>
<dbReference type="RefSeq" id="XP_022093382.1">
    <property type="nucleotide sequence ID" value="XM_022237690.1"/>
</dbReference>
<proteinExistence type="predicted"/>
<keyword evidence="1" id="KW-0472">Membrane</keyword>
<keyword evidence="1" id="KW-0812">Transmembrane</keyword>
<organism evidence="3 4">
    <name type="scientific">Acanthaster planci</name>
    <name type="common">Crown-of-thorns starfish</name>
    <dbReference type="NCBI Taxonomy" id="133434"/>
    <lineage>
        <taxon>Eukaryota</taxon>
        <taxon>Metazoa</taxon>
        <taxon>Echinodermata</taxon>
        <taxon>Eleutherozoa</taxon>
        <taxon>Asterozoa</taxon>
        <taxon>Asteroidea</taxon>
        <taxon>Valvatacea</taxon>
        <taxon>Valvatida</taxon>
        <taxon>Acanthasteridae</taxon>
        <taxon>Acanthaster</taxon>
    </lineage>
</organism>
<reference evidence="4" key="1">
    <citation type="submission" date="2025-08" db="UniProtKB">
        <authorList>
            <consortium name="RefSeq"/>
        </authorList>
    </citation>
    <scope>IDENTIFICATION</scope>
</reference>
<dbReference type="Gene3D" id="3.50.4.10">
    <property type="entry name" value="Hepatocyte Growth Factor"/>
    <property type="match status" value="1"/>
</dbReference>